<keyword evidence="3" id="KW-1185">Reference proteome</keyword>
<protein>
    <submittedName>
        <fullName evidence="2">Uncharacterized protein</fullName>
    </submittedName>
</protein>
<evidence type="ECO:0000313" key="3">
    <source>
        <dbReference type="Proteomes" id="UP001205740"/>
    </source>
</evidence>
<dbReference type="Proteomes" id="UP001205740">
    <property type="component" value="Unassembled WGS sequence"/>
</dbReference>
<evidence type="ECO:0000256" key="1">
    <source>
        <dbReference type="SAM" id="MobiDB-lite"/>
    </source>
</evidence>
<reference evidence="2 3" key="1">
    <citation type="submission" date="2022-06" db="EMBL/GenBank/DDBJ databases">
        <title>Genomic Encyclopedia of Archaeal and Bacterial Type Strains, Phase II (KMG-II): from individual species to whole genera.</title>
        <authorList>
            <person name="Goeker M."/>
        </authorList>
    </citation>
    <scope>NUCLEOTIDE SEQUENCE [LARGE SCALE GENOMIC DNA]</scope>
    <source>
        <strain evidence="2 3">DSM 45037</strain>
    </source>
</reference>
<feature type="region of interest" description="Disordered" evidence="1">
    <location>
        <begin position="47"/>
        <end position="67"/>
    </location>
</feature>
<comment type="caution">
    <text evidence="2">The sequence shown here is derived from an EMBL/GenBank/DDBJ whole genome shotgun (WGS) entry which is preliminary data.</text>
</comment>
<name>A0ABT1H874_9NOCA</name>
<organism evidence="2 3">
    <name type="scientific">Williamsia serinedens</name>
    <dbReference type="NCBI Taxonomy" id="391736"/>
    <lineage>
        <taxon>Bacteria</taxon>
        <taxon>Bacillati</taxon>
        <taxon>Actinomycetota</taxon>
        <taxon>Actinomycetes</taxon>
        <taxon>Mycobacteriales</taxon>
        <taxon>Nocardiaceae</taxon>
        <taxon>Williamsia</taxon>
    </lineage>
</organism>
<dbReference type="EMBL" id="JAMTCG010000018">
    <property type="protein sequence ID" value="MCP2163119.1"/>
    <property type="molecule type" value="Genomic_DNA"/>
</dbReference>
<proteinExistence type="predicted"/>
<evidence type="ECO:0000313" key="2">
    <source>
        <dbReference type="EMBL" id="MCP2163119.1"/>
    </source>
</evidence>
<gene>
    <name evidence="2" type="ORF">LX12_004333</name>
</gene>
<sequence length="67" mass="7033">MDSVEGNALHAIQVTIRAGTEVKSLVGGTSGGAGIGERRAKISSFTVTSENRPTPGEWFRGDARDMV</sequence>
<accession>A0ABT1H874</accession>